<dbReference type="GO" id="GO:0000160">
    <property type="term" value="P:phosphorelay signal transduction system"/>
    <property type="evidence" value="ECO:0007669"/>
    <property type="project" value="UniProtKB-KW"/>
</dbReference>
<dbReference type="OrthoDB" id="9782655at2"/>
<dbReference type="CDD" id="cd00090">
    <property type="entry name" value="HTH_ARSR"/>
    <property type="match status" value="1"/>
</dbReference>
<dbReference type="EMBL" id="CP000471">
    <property type="protein sequence ID" value="ABK45928.1"/>
    <property type="molecule type" value="Genomic_DNA"/>
</dbReference>
<feature type="modified residue" description="4-aspartylphosphate" evidence="5">
    <location>
        <position position="55"/>
    </location>
</feature>
<evidence type="ECO:0000313" key="8">
    <source>
        <dbReference type="Proteomes" id="UP000002586"/>
    </source>
</evidence>
<dbReference type="InterPro" id="IPR036388">
    <property type="entry name" value="WH-like_DNA-bd_sf"/>
</dbReference>
<dbReference type="InterPro" id="IPR011006">
    <property type="entry name" value="CheY-like_superfamily"/>
</dbReference>
<dbReference type="InterPro" id="IPR036390">
    <property type="entry name" value="WH_DNA-bd_sf"/>
</dbReference>
<dbReference type="eggNOG" id="COG0640">
    <property type="taxonomic scope" value="Bacteria"/>
</dbReference>
<reference evidence="8" key="1">
    <citation type="journal article" date="2009" name="Appl. Environ. Microbiol.">
        <title>Complete genome sequence of the chemolithoautotrophic marine magnetotactic coccus strain MC-1.</title>
        <authorList>
            <person name="Schubbe S."/>
            <person name="Williams T.J."/>
            <person name="Xie G."/>
            <person name="Kiss H.E."/>
            <person name="Brettin T.S."/>
            <person name="Martinez D."/>
            <person name="Ross C.A."/>
            <person name="Schuler D."/>
            <person name="Cox B.L."/>
            <person name="Nealson K.H."/>
            <person name="Bazylinski D.A."/>
        </authorList>
    </citation>
    <scope>NUCLEOTIDE SEQUENCE [LARGE SCALE GENOMIC DNA]</scope>
    <source>
        <strain evidence="8">ATCC BAA-1437 / JCM 17883 / MC-1</strain>
    </source>
</reference>
<reference evidence="7 8" key="2">
    <citation type="journal article" date="2012" name="Int. J. Syst. Evol. Microbiol.">
        <title>Magnetococcus marinus gen. nov., sp. nov., a marine, magnetotactic bacterium that represents a novel lineage (Magnetococcaceae fam. nov.; Magnetococcales ord. nov.) at the base of the Alphaproteobacteria.</title>
        <authorList>
            <person name="Bazylinski D.A."/>
            <person name="Williams T.J."/>
            <person name="Lefevre C.T."/>
            <person name="Berg R.J."/>
            <person name="Zhang C.L."/>
            <person name="Bowser S.S."/>
            <person name="Dean A.J."/>
            <person name="Beveridge T.J."/>
        </authorList>
    </citation>
    <scope>NUCLEOTIDE SEQUENCE [LARGE SCALE GENOMIC DNA]</scope>
    <source>
        <strain evidence="8">ATCC BAA-1437 / JCM 17883 / MC-1</strain>
    </source>
</reference>
<evidence type="ECO:0000256" key="4">
    <source>
        <dbReference type="ARBA" id="ARBA00023163"/>
    </source>
</evidence>
<dbReference type="RefSeq" id="WP_011714984.1">
    <property type="nucleotide sequence ID" value="NC_008576.1"/>
</dbReference>
<dbReference type="KEGG" id="mgm:Mmc1_3443"/>
<dbReference type="Gene3D" id="3.40.50.2300">
    <property type="match status" value="1"/>
</dbReference>
<proteinExistence type="predicted"/>
<dbReference type="SUPFAM" id="SSF52172">
    <property type="entry name" value="CheY-like"/>
    <property type="match status" value="1"/>
</dbReference>
<dbReference type="Proteomes" id="UP000002586">
    <property type="component" value="Chromosome"/>
</dbReference>
<keyword evidence="1 5" id="KW-0597">Phosphoprotein</keyword>
<dbReference type="Gene3D" id="1.10.10.10">
    <property type="entry name" value="Winged helix-like DNA-binding domain superfamily/Winged helix DNA-binding domain"/>
    <property type="match status" value="1"/>
</dbReference>
<dbReference type="CDD" id="cd00156">
    <property type="entry name" value="REC"/>
    <property type="match status" value="1"/>
</dbReference>
<dbReference type="InterPro" id="IPR050595">
    <property type="entry name" value="Bact_response_regulator"/>
</dbReference>
<keyword evidence="4" id="KW-0804">Transcription</keyword>
<sequence length="223" mass="25141">MQAKARLLIVDDDAEFRENLSQIMLAHGFEIEETNSGKSALSRVQSEPFDIVLLDMMMPGMDGIETLREMEKLSQHPKIILITAFSTVQNAVEAIKRGASDYVSKPFKVEELLAVIQRTLEEAKFEEEIRIEDLDQTLGSLANPIRQKIIALLGSGLPQRLMEIRKILDIEDHTKVVFHLKILKESGLVQQQSDRAYVLSDSGKEVLQFLKSLKSRLPSVPLS</sequence>
<gene>
    <name evidence="7" type="ordered locus">Mmc1_3443</name>
</gene>
<evidence type="ECO:0000256" key="2">
    <source>
        <dbReference type="ARBA" id="ARBA00023012"/>
    </source>
</evidence>
<dbReference type="Pfam" id="PF00072">
    <property type="entry name" value="Response_reg"/>
    <property type="match status" value="1"/>
</dbReference>
<dbReference type="InterPro" id="IPR001789">
    <property type="entry name" value="Sig_transdc_resp-reg_receiver"/>
</dbReference>
<name>A0LD85_MAGMM</name>
<dbReference type="GO" id="GO:0006355">
    <property type="term" value="P:regulation of DNA-templated transcription"/>
    <property type="evidence" value="ECO:0007669"/>
    <property type="project" value="UniProtKB-ARBA"/>
</dbReference>
<dbReference type="PROSITE" id="PS50110">
    <property type="entry name" value="RESPONSE_REGULATORY"/>
    <property type="match status" value="1"/>
</dbReference>
<evidence type="ECO:0000256" key="3">
    <source>
        <dbReference type="ARBA" id="ARBA00023015"/>
    </source>
</evidence>
<evidence type="ECO:0000256" key="1">
    <source>
        <dbReference type="ARBA" id="ARBA00022553"/>
    </source>
</evidence>
<keyword evidence="3" id="KW-0805">Transcription regulation</keyword>
<protein>
    <submittedName>
        <fullName evidence="7">Response regulator receiver protein</fullName>
    </submittedName>
</protein>
<dbReference type="HOGENOM" id="CLU_1298262_0_0_5"/>
<dbReference type="FunFam" id="3.40.50.2300:FF:000018">
    <property type="entry name" value="DNA-binding transcriptional regulator NtrC"/>
    <property type="match status" value="1"/>
</dbReference>
<dbReference type="STRING" id="156889.Mmc1_3443"/>
<evidence type="ECO:0000259" key="6">
    <source>
        <dbReference type="PROSITE" id="PS50110"/>
    </source>
</evidence>
<dbReference type="PANTHER" id="PTHR44591">
    <property type="entry name" value="STRESS RESPONSE REGULATOR PROTEIN 1"/>
    <property type="match status" value="1"/>
</dbReference>
<dbReference type="SMART" id="SM00448">
    <property type="entry name" value="REC"/>
    <property type="match status" value="1"/>
</dbReference>
<dbReference type="eggNOG" id="COG2204">
    <property type="taxonomic scope" value="Bacteria"/>
</dbReference>
<feature type="domain" description="Response regulatory" evidence="6">
    <location>
        <begin position="6"/>
        <end position="120"/>
    </location>
</feature>
<evidence type="ECO:0000313" key="7">
    <source>
        <dbReference type="EMBL" id="ABK45928.1"/>
    </source>
</evidence>
<keyword evidence="8" id="KW-1185">Reference proteome</keyword>
<evidence type="ECO:0000256" key="5">
    <source>
        <dbReference type="PROSITE-ProRule" id="PRU00169"/>
    </source>
</evidence>
<accession>A0LD85</accession>
<keyword evidence="2" id="KW-0902">Two-component regulatory system</keyword>
<dbReference type="InterPro" id="IPR011991">
    <property type="entry name" value="ArsR-like_HTH"/>
</dbReference>
<organism evidence="7 8">
    <name type="scientific">Magnetococcus marinus (strain ATCC BAA-1437 / JCM 17883 / MC-1)</name>
    <dbReference type="NCBI Taxonomy" id="156889"/>
    <lineage>
        <taxon>Bacteria</taxon>
        <taxon>Pseudomonadati</taxon>
        <taxon>Pseudomonadota</taxon>
        <taxon>Magnetococcia</taxon>
        <taxon>Magnetococcales</taxon>
        <taxon>Magnetococcaceae</taxon>
        <taxon>Magnetococcus</taxon>
    </lineage>
</organism>
<dbReference type="SUPFAM" id="SSF46785">
    <property type="entry name" value="Winged helix' DNA-binding domain"/>
    <property type="match status" value="1"/>
</dbReference>
<dbReference type="AlphaFoldDB" id="A0LD85"/>
<dbReference type="PANTHER" id="PTHR44591:SF3">
    <property type="entry name" value="RESPONSE REGULATORY DOMAIN-CONTAINING PROTEIN"/>
    <property type="match status" value="1"/>
</dbReference>